<accession>A7H5X1</accession>
<dbReference type="Proteomes" id="UP000002302">
    <property type="component" value="Chromosome"/>
</dbReference>
<protein>
    <submittedName>
        <fullName evidence="1">Uncharacterized protein</fullName>
    </submittedName>
</protein>
<reference evidence="2" key="1">
    <citation type="submission" date="2007-07" db="EMBL/GenBank/DDBJ databases">
        <title>Complete genome sequence of Campylobacter jejuni subsp doylei 269.97 isolated from human blood.</title>
        <authorList>
            <person name="Fouts D.E."/>
            <person name="Mongodin E.F."/>
            <person name="Puiu D."/>
            <person name="Sebastian Y."/>
            <person name="Miller W.G."/>
            <person name="Mandrell R.E."/>
            <person name="Lastovica A.J."/>
            <person name="Nelson K.E."/>
        </authorList>
    </citation>
    <scope>NUCLEOTIDE SEQUENCE [LARGE SCALE GENOMIC DNA]</scope>
    <source>
        <strain evidence="2">ATCC BAA-1458 / RM4099 / 269.97</strain>
    </source>
</reference>
<dbReference type="HOGENOM" id="CLU_3165776_0_0_7"/>
<dbReference type="KEGG" id="cjd:JJD26997_1977"/>
<evidence type="ECO:0000313" key="1">
    <source>
        <dbReference type="EMBL" id="ABS44782.1"/>
    </source>
</evidence>
<gene>
    <name evidence="1" type="ordered locus">JJD26997_1977</name>
</gene>
<proteinExistence type="predicted"/>
<evidence type="ECO:0000313" key="2">
    <source>
        <dbReference type="Proteomes" id="UP000002302"/>
    </source>
</evidence>
<dbReference type="EMBL" id="CP000768">
    <property type="protein sequence ID" value="ABS44782.1"/>
    <property type="molecule type" value="Genomic_DNA"/>
</dbReference>
<dbReference type="AlphaFoldDB" id="A7H5X1"/>
<organism evidence="1 2">
    <name type="scientific">Campylobacter jejuni subsp. doylei (strain ATCC BAA-1458 / RM4099 / 269.97)</name>
    <dbReference type="NCBI Taxonomy" id="360109"/>
    <lineage>
        <taxon>Bacteria</taxon>
        <taxon>Pseudomonadati</taxon>
        <taxon>Campylobacterota</taxon>
        <taxon>Epsilonproteobacteria</taxon>
        <taxon>Campylobacterales</taxon>
        <taxon>Campylobacteraceae</taxon>
        <taxon>Campylobacter</taxon>
    </lineage>
</organism>
<sequence>MKNLQVNTNANIAPRMLNAKSDNIEPSSPIISEKEQILSAKALFVCK</sequence>
<name>A7H5X1_CAMJD</name>